<dbReference type="GO" id="GO:0008168">
    <property type="term" value="F:methyltransferase activity"/>
    <property type="evidence" value="ECO:0007669"/>
    <property type="project" value="UniProtKB-KW"/>
</dbReference>
<protein>
    <submittedName>
        <fullName evidence="3">Methyltransferase domain-containing protein</fullName>
    </submittedName>
</protein>
<dbReference type="CDD" id="cd02440">
    <property type="entry name" value="AdoMet_MTases"/>
    <property type="match status" value="1"/>
</dbReference>
<name>A0A2H1HPS8_9MICO</name>
<dbReference type="PANTHER" id="PTHR42912">
    <property type="entry name" value="METHYLTRANSFERASE"/>
    <property type="match status" value="1"/>
</dbReference>
<gene>
    <name evidence="3" type="ORF">BANT918_00295</name>
</gene>
<dbReference type="RefSeq" id="WP_101618645.1">
    <property type="nucleotide sequence ID" value="NZ_FXZD01000001.1"/>
</dbReference>
<dbReference type="EMBL" id="FXZD01000001">
    <property type="protein sequence ID" value="SMX64943.1"/>
    <property type="molecule type" value="Genomic_DNA"/>
</dbReference>
<dbReference type="Proteomes" id="UP000234433">
    <property type="component" value="Unassembled WGS sequence"/>
</dbReference>
<evidence type="ECO:0000313" key="4">
    <source>
        <dbReference type="Proteomes" id="UP000234433"/>
    </source>
</evidence>
<feature type="domain" description="Methyltransferase" evidence="2">
    <location>
        <begin position="70"/>
        <end position="159"/>
    </location>
</feature>
<dbReference type="InterPro" id="IPR029063">
    <property type="entry name" value="SAM-dependent_MTases_sf"/>
</dbReference>
<evidence type="ECO:0000259" key="2">
    <source>
        <dbReference type="Pfam" id="PF13649"/>
    </source>
</evidence>
<feature type="region of interest" description="Disordered" evidence="1">
    <location>
        <begin position="1"/>
        <end position="23"/>
    </location>
</feature>
<evidence type="ECO:0000313" key="3">
    <source>
        <dbReference type="EMBL" id="SMX64943.1"/>
    </source>
</evidence>
<dbReference type="AlphaFoldDB" id="A0A2H1HPS8"/>
<accession>A0A2H1HPS8</accession>
<dbReference type="InterPro" id="IPR050508">
    <property type="entry name" value="Methyltransf_Superfamily"/>
</dbReference>
<keyword evidence="3" id="KW-0808">Transferase</keyword>
<reference evidence="3 4" key="1">
    <citation type="submission" date="2017-03" db="EMBL/GenBank/DDBJ databases">
        <authorList>
            <person name="Afonso C.L."/>
            <person name="Miller P.J."/>
            <person name="Scott M.A."/>
            <person name="Spackman E."/>
            <person name="Goraichik I."/>
            <person name="Dimitrov K.M."/>
            <person name="Suarez D.L."/>
            <person name="Swayne D.E."/>
        </authorList>
    </citation>
    <scope>NUCLEOTIDE SEQUENCE [LARGE SCALE GENOMIC DNA]</scope>
    <source>
        <strain evidence="3 4">CNRZ 918</strain>
    </source>
</reference>
<dbReference type="SUPFAM" id="SSF53335">
    <property type="entry name" value="S-adenosyl-L-methionine-dependent methyltransferases"/>
    <property type="match status" value="1"/>
</dbReference>
<sequence length="257" mass="27905">MSEETNDDAGLSPIGLQDSPREAATRTSYDAIAETYTGWIADELTAKPHDRAVLGAFSELVLATGDSQTLEIGCGPGRITAFLAALGLTPTGLDLSPAMIALATRHYPAFDFVTGTMTALPYGDDSFSGLLAWYSIIHVPDESLHTVFAEAARVLRPGGLFQLAFQLGDRVDHQSEAAGFDVDLDFHRRSIDQVLTVLDEHGFAPVTRLEREPDQAGQFPETTRQGYLLARLDRASNPPRPRPGIVQRPKSDKMVVL</sequence>
<keyword evidence="3" id="KW-0489">Methyltransferase</keyword>
<feature type="region of interest" description="Disordered" evidence="1">
    <location>
        <begin position="233"/>
        <end position="257"/>
    </location>
</feature>
<evidence type="ECO:0000256" key="1">
    <source>
        <dbReference type="SAM" id="MobiDB-lite"/>
    </source>
</evidence>
<organism evidence="3 4">
    <name type="scientific">Brevibacterium antiquum CNRZ 918</name>
    <dbReference type="NCBI Taxonomy" id="1255637"/>
    <lineage>
        <taxon>Bacteria</taxon>
        <taxon>Bacillati</taxon>
        <taxon>Actinomycetota</taxon>
        <taxon>Actinomycetes</taxon>
        <taxon>Micrococcales</taxon>
        <taxon>Brevibacteriaceae</taxon>
        <taxon>Brevibacterium</taxon>
    </lineage>
</organism>
<dbReference type="Gene3D" id="3.40.50.150">
    <property type="entry name" value="Vaccinia Virus protein VP39"/>
    <property type="match status" value="1"/>
</dbReference>
<dbReference type="OrthoDB" id="9795634at2"/>
<proteinExistence type="predicted"/>
<dbReference type="Pfam" id="PF13649">
    <property type="entry name" value="Methyltransf_25"/>
    <property type="match status" value="1"/>
</dbReference>
<dbReference type="InterPro" id="IPR041698">
    <property type="entry name" value="Methyltransf_25"/>
</dbReference>
<dbReference type="GO" id="GO:0032259">
    <property type="term" value="P:methylation"/>
    <property type="evidence" value="ECO:0007669"/>
    <property type="project" value="UniProtKB-KW"/>
</dbReference>